<evidence type="ECO:0000313" key="3">
    <source>
        <dbReference type="Proteomes" id="UP000315949"/>
    </source>
</evidence>
<protein>
    <submittedName>
        <fullName evidence="2">DUF1801 domain-containing protein</fullName>
    </submittedName>
</protein>
<feature type="domain" description="YdhG-like" evidence="1">
    <location>
        <begin position="5"/>
        <end position="94"/>
    </location>
</feature>
<accession>A0A5C5TTB1</accession>
<organism evidence="2 3">
    <name type="scientific">Luteimonas wenzhouensis</name>
    <dbReference type="NCBI Taxonomy" id="2599615"/>
    <lineage>
        <taxon>Bacteria</taxon>
        <taxon>Pseudomonadati</taxon>
        <taxon>Pseudomonadota</taxon>
        <taxon>Gammaproteobacteria</taxon>
        <taxon>Lysobacterales</taxon>
        <taxon>Lysobacteraceae</taxon>
        <taxon>Luteimonas</taxon>
    </lineage>
</organism>
<name>A0A5C5TTB1_9GAMM</name>
<reference evidence="2 3" key="1">
    <citation type="submission" date="2019-07" db="EMBL/GenBank/DDBJ databases">
        <title>Luteimonas sp. YD-1 nov., isolated from acidic soil.</title>
        <authorList>
            <person name="Zhou J."/>
        </authorList>
    </citation>
    <scope>NUCLEOTIDE SEQUENCE [LARGE SCALE GENOMIC DNA]</scope>
    <source>
        <strain evidence="2 3">YD-1</strain>
    </source>
</reference>
<dbReference type="AlphaFoldDB" id="A0A5C5TTB1"/>
<dbReference type="Proteomes" id="UP000315949">
    <property type="component" value="Unassembled WGS sequence"/>
</dbReference>
<dbReference type="SUPFAM" id="SSF159888">
    <property type="entry name" value="YdhG-like"/>
    <property type="match status" value="1"/>
</dbReference>
<comment type="caution">
    <text evidence="2">The sequence shown here is derived from an EMBL/GenBank/DDBJ whole genome shotgun (WGS) entry which is preliminary data.</text>
</comment>
<proteinExistence type="predicted"/>
<keyword evidence="3" id="KW-1185">Reference proteome</keyword>
<sequence length="101" mass="11379">MPALQPILAYLDRTIRDAIPGLEYGVKWKKAYYGLPGKGWLMEMVAYDVSVNLVFFAGAKFDPAPPLGEGSRYVKIRSLDEARAPEVRDWIGQATKHPGWR</sequence>
<dbReference type="EMBL" id="VOHE01000009">
    <property type="protein sequence ID" value="TWT17224.1"/>
    <property type="molecule type" value="Genomic_DNA"/>
</dbReference>
<evidence type="ECO:0000259" key="1">
    <source>
        <dbReference type="Pfam" id="PF08818"/>
    </source>
</evidence>
<dbReference type="Pfam" id="PF08818">
    <property type="entry name" value="DUF1801"/>
    <property type="match status" value="1"/>
</dbReference>
<gene>
    <name evidence="2" type="ORF">FQY79_13680</name>
</gene>
<dbReference type="InterPro" id="IPR014922">
    <property type="entry name" value="YdhG-like"/>
</dbReference>
<evidence type="ECO:0000313" key="2">
    <source>
        <dbReference type="EMBL" id="TWT17224.1"/>
    </source>
</evidence>
<dbReference type="OrthoDB" id="9811812at2"/>